<evidence type="ECO:0000313" key="2">
    <source>
        <dbReference type="Proteomes" id="UP001056120"/>
    </source>
</evidence>
<organism evidence="1 2">
    <name type="scientific">Smallanthus sonchifolius</name>
    <dbReference type="NCBI Taxonomy" id="185202"/>
    <lineage>
        <taxon>Eukaryota</taxon>
        <taxon>Viridiplantae</taxon>
        <taxon>Streptophyta</taxon>
        <taxon>Embryophyta</taxon>
        <taxon>Tracheophyta</taxon>
        <taxon>Spermatophyta</taxon>
        <taxon>Magnoliopsida</taxon>
        <taxon>eudicotyledons</taxon>
        <taxon>Gunneridae</taxon>
        <taxon>Pentapetalae</taxon>
        <taxon>asterids</taxon>
        <taxon>campanulids</taxon>
        <taxon>Asterales</taxon>
        <taxon>Asteraceae</taxon>
        <taxon>Asteroideae</taxon>
        <taxon>Heliantheae alliance</taxon>
        <taxon>Millerieae</taxon>
        <taxon>Smallanthus</taxon>
    </lineage>
</organism>
<protein>
    <submittedName>
        <fullName evidence="1">Uncharacterized protein</fullName>
    </submittedName>
</protein>
<dbReference type="Proteomes" id="UP001056120">
    <property type="component" value="Linkage Group LG16"/>
</dbReference>
<evidence type="ECO:0000313" key="1">
    <source>
        <dbReference type="EMBL" id="KAI3773809.1"/>
    </source>
</evidence>
<keyword evidence="2" id="KW-1185">Reference proteome</keyword>
<sequence>MMSLNGDTKENYDKPHFISASQSLSTIINVAIDHQETIVVGEIRSKNGRITIASFFLLLLSCGQIVTVDLASSPSVSSGEETVESK</sequence>
<comment type="caution">
    <text evidence="1">The sequence shown here is derived from an EMBL/GenBank/DDBJ whole genome shotgun (WGS) entry which is preliminary data.</text>
</comment>
<reference evidence="1 2" key="2">
    <citation type="journal article" date="2022" name="Mol. Ecol. Resour.">
        <title>The genomes of chicory, endive, great burdock and yacon provide insights into Asteraceae paleo-polyploidization history and plant inulin production.</title>
        <authorList>
            <person name="Fan W."/>
            <person name="Wang S."/>
            <person name="Wang H."/>
            <person name="Wang A."/>
            <person name="Jiang F."/>
            <person name="Liu H."/>
            <person name="Zhao H."/>
            <person name="Xu D."/>
            <person name="Zhang Y."/>
        </authorList>
    </citation>
    <scope>NUCLEOTIDE SEQUENCE [LARGE SCALE GENOMIC DNA]</scope>
    <source>
        <strain evidence="2">cv. Yunnan</strain>
        <tissue evidence="1">Leaves</tissue>
    </source>
</reference>
<proteinExistence type="predicted"/>
<accession>A0ACB9FRP2</accession>
<name>A0ACB9FRP2_9ASTR</name>
<dbReference type="EMBL" id="CM042033">
    <property type="protein sequence ID" value="KAI3773809.1"/>
    <property type="molecule type" value="Genomic_DNA"/>
</dbReference>
<gene>
    <name evidence="1" type="ORF">L1987_48343</name>
</gene>
<reference evidence="2" key="1">
    <citation type="journal article" date="2022" name="Mol. Ecol. Resour.">
        <title>The genomes of chicory, endive, great burdock and yacon provide insights into Asteraceae palaeo-polyploidization history and plant inulin production.</title>
        <authorList>
            <person name="Fan W."/>
            <person name="Wang S."/>
            <person name="Wang H."/>
            <person name="Wang A."/>
            <person name="Jiang F."/>
            <person name="Liu H."/>
            <person name="Zhao H."/>
            <person name="Xu D."/>
            <person name="Zhang Y."/>
        </authorList>
    </citation>
    <scope>NUCLEOTIDE SEQUENCE [LARGE SCALE GENOMIC DNA]</scope>
    <source>
        <strain evidence="2">cv. Yunnan</strain>
    </source>
</reference>